<dbReference type="CDD" id="cd04485">
    <property type="entry name" value="DnaE_OBF"/>
    <property type="match status" value="1"/>
</dbReference>
<dbReference type="SUPFAM" id="SSF160975">
    <property type="entry name" value="AF1531-like"/>
    <property type="match status" value="1"/>
</dbReference>
<organism evidence="4 5">
    <name type="scientific">Thermosynechococcus vestitus (strain NIES-2133 / IAM M-273 / BP-1)</name>
    <dbReference type="NCBI Taxonomy" id="197221"/>
    <lineage>
        <taxon>Bacteria</taxon>
        <taxon>Bacillati</taxon>
        <taxon>Cyanobacteriota</taxon>
        <taxon>Cyanophyceae</taxon>
        <taxon>Acaryochloridales</taxon>
        <taxon>Thermosynechococcaceae</taxon>
        <taxon>Thermosynechococcus</taxon>
    </lineage>
</organism>
<sequence length="452" mass="49545">MKIVGRRLMGWQAVYDIGLAADHNFVLANGAIAANCFNKSHSTAYGYVTYQTAFLKANFPVEYMAALLTANSGDQDKVQRYIATCLSMGIEVLPPDVNRSDIDFTPVGNKILFGLSAVRNVGQGVIEAILQARAEGGAFQSLADFCERVPRAGGDSRILNRRALESLIACGAMDSLHPQRNRNQLMQDLPLVLEWALARAKDRAVGQVNLFDMLAGDSSNESKGSYDPAPSAPPVDDLPDTEKLRQEKDLLGFYVSNHPLKDIHRPAAMIAPISLANLEQHTGQGVVSVIALLTGLKSITTKRGERMAIVQLEDLTGQAEAVVFPKAYERIHGQLQLDHRLLLWGTLEMRDDRPQLLIEDAEPLEEVKLVLVDLPVEQAGDIQAQSRLSEVLKQQAGEMPKVPVVVKVTDGYHAQYVRLGPQFRVEDADRARHALTSAGFQAHASELLSLQL</sequence>
<dbReference type="EMBL" id="BA000039">
    <property type="protein sequence ID" value="BAC09621.1"/>
    <property type="molecule type" value="Genomic_DNA"/>
</dbReference>
<dbReference type="NCBIfam" id="NF005616">
    <property type="entry name" value="PRK07373.1"/>
    <property type="match status" value="1"/>
</dbReference>
<evidence type="ECO:0000259" key="2">
    <source>
        <dbReference type="Pfam" id="PF01336"/>
    </source>
</evidence>
<dbReference type="PROSITE" id="PS50818">
    <property type="entry name" value="INTEIN_C_TER"/>
    <property type="match status" value="1"/>
</dbReference>
<dbReference type="GO" id="GO:0008408">
    <property type="term" value="F:3'-5' exonuclease activity"/>
    <property type="evidence" value="ECO:0007669"/>
    <property type="project" value="InterPro"/>
</dbReference>
<evidence type="ECO:0000256" key="1">
    <source>
        <dbReference type="SAM" id="MobiDB-lite"/>
    </source>
</evidence>
<dbReference type="eggNOG" id="COG0587">
    <property type="taxonomic scope" value="Bacteria"/>
</dbReference>
<dbReference type="InterPro" id="IPR029460">
    <property type="entry name" value="DNAPol_HHH"/>
</dbReference>
<dbReference type="InterPro" id="IPR004805">
    <property type="entry name" value="DnaE2/DnaE/PolC"/>
</dbReference>
<protein>
    <submittedName>
        <fullName evidence="4">DNA polymerase III alpha subunit</fullName>
    </submittedName>
</protein>
<dbReference type="NCBIfam" id="TIGR01443">
    <property type="entry name" value="intein_Cterm"/>
    <property type="match status" value="1"/>
</dbReference>
<dbReference type="PATRIC" id="fig|197221.4.peg.2164"/>
<evidence type="ECO:0000313" key="5">
    <source>
        <dbReference type="Proteomes" id="UP000000440"/>
    </source>
</evidence>
<feature type="domain" description="OB" evidence="2">
    <location>
        <begin position="297"/>
        <end position="364"/>
    </location>
</feature>
<proteinExistence type="predicted"/>
<feature type="region of interest" description="Disordered" evidence="1">
    <location>
        <begin position="218"/>
        <end position="240"/>
    </location>
</feature>
<evidence type="ECO:0000259" key="3">
    <source>
        <dbReference type="Pfam" id="PF14579"/>
    </source>
</evidence>
<dbReference type="PANTHER" id="PTHR32294:SF0">
    <property type="entry name" value="DNA POLYMERASE III SUBUNIT ALPHA"/>
    <property type="match status" value="1"/>
</dbReference>
<dbReference type="Gene3D" id="2.170.16.10">
    <property type="entry name" value="Hedgehog/Intein (Hint) domain"/>
    <property type="match status" value="1"/>
</dbReference>
<dbReference type="InterPro" id="IPR004365">
    <property type="entry name" value="NA-bd_OB_tRNA"/>
</dbReference>
<dbReference type="RefSeq" id="WP_011057904.1">
    <property type="nucleotide sequence ID" value="NC_004113.1"/>
</dbReference>
<gene>
    <name evidence="4" type="primary">dnaE</name>
</gene>
<accession>Q8DH90</accession>
<evidence type="ECO:0000313" key="4">
    <source>
        <dbReference type="EMBL" id="BAC09621.1"/>
    </source>
</evidence>
<dbReference type="PANTHER" id="PTHR32294">
    <property type="entry name" value="DNA POLYMERASE III SUBUNIT ALPHA"/>
    <property type="match status" value="1"/>
</dbReference>
<dbReference type="InterPro" id="IPR030934">
    <property type="entry name" value="Intein_C"/>
</dbReference>
<dbReference type="AlphaFoldDB" id="Q8DH90"/>
<dbReference type="Proteomes" id="UP000000440">
    <property type="component" value="Chromosome"/>
</dbReference>
<dbReference type="EnsemblBacteria" id="BAC09621">
    <property type="protein sequence ID" value="BAC09621"/>
    <property type="gene ID" value="BAC09621"/>
</dbReference>
<dbReference type="STRING" id="197221.gene:10748678"/>
<dbReference type="GO" id="GO:0003676">
    <property type="term" value="F:nucleic acid binding"/>
    <property type="evidence" value="ECO:0007669"/>
    <property type="project" value="InterPro"/>
</dbReference>
<name>Q8DH90_THEVB</name>
<dbReference type="Pfam" id="PF01336">
    <property type="entry name" value="tRNA_anti-codon"/>
    <property type="match status" value="1"/>
</dbReference>
<dbReference type="Pfam" id="PF14579">
    <property type="entry name" value="HHH_6"/>
    <property type="match status" value="1"/>
</dbReference>
<keyword evidence="5" id="KW-1185">Reference proteome</keyword>
<dbReference type="KEGG" id="tel:tll2069"/>
<dbReference type="GO" id="GO:0006260">
    <property type="term" value="P:DNA replication"/>
    <property type="evidence" value="ECO:0007669"/>
    <property type="project" value="InterPro"/>
</dbReference>
<dbReference type="Gene3D" id="1.10.150.870">
    <property type="match status" value="1"/>
</dbReference>
<reference evidence="4 5" key="1">
    <citation type="journal article" date="2002" name="DNA Res.">
        <title>Complete genome structure of the thermophilic cyanobacterium Thermosynechococcus elongatus BP-1.</title>
        <authorList>
            <person name="Nakamura Y."/>
            <person name="Kaneko T."/>
            <person name="Sato S."/>
            <person name="Ikeuchi M."/>
            <person name="Katoh H."/>
            <person name="Sasamoto S."/>
            <person name="Watanabe A."/>
            <person name="Iriguchi M."/>
            <person name="Kawashima K."/>
            <person name="Kimura T."/>
            <person name="Kishida Y."/>
            <person name="Kiyokawa C."/>
            <person name="Kohara M."/>
            <person name="Matsumoto M."/>
            <person name="Matsuno A."/>
            <person name="Nakazaki N."/>
            <person name="Shimpo S."/>
            <person name="Sugimoto M."/>
            <person name="Takeuchi C."/>
            <person name="Yamada M."/>
            <person name="Tabata S."/>
        </authorList>
    </citation>
    <scope>NUCLEOTIDE SEQUENCE [LARGE SCALE GENOMIC DNA]</scope>
    <source>
        <strain evidence="5">IAM M-273 / NIES-2133 / BP-1</strain>
    </source>
</reference>
<feature type="domain" description="DNA polymerase helix-hairpin-helix motif" evidence="3">
    <location>
        <begin position="89"/>
        <end position="181"/>
    </location>
</feature>